<dbReference type="Gene3D" id="3.90.1010.10">
    <property type="match status" value="1"/>
</dbReference>
<feature type="domain" description="NIF system FeS cluster assembly NifU N-terminal" evidence="1">
    <location>
        <begin position="7"/>
        <end position="127"/>
    </location>
</feature>
<dbReference type="EMBL" id="JBHRWO010000014">
    <property type="protein sequence ID" value="MFC3494173.1"/>
    <property type="molecule type" value="Genomic_DNA"/>
</dbReference>
<comment type="caution">
    <text evidence="2">The sequence shown here is derived from an EMBL/GenBank/DDBJ whole genome shotgun (WGS) entry which is preliminary data.</text>
</comment>
<reference evidence="3" key="1">
    <citation type="journal article" date="2019" name="Int. J. Syst. Evol. Microbiol.">
        <title>The Global Catalogue of Microorganisms (GCM) 10K type strain sequencing project: providing services to taxonomists for standard genome sequencing and annotation.</title>
        <authorList>
            <consortium name="The Broad Institute Genomics Platform"/>
            <consortium name="The Broad Institute Genome Sequencing Center for Infectious Disease"/>
            <person name="Wu L."/>
            <person name="Ma J."/>
        </authorList>
    </citation>
    <scope>NUCLEOTIDE SEQUENCE [LARGE SCALE GENOMIC DNA]</scope>
    <source>
        <strain evidence="3">CGMCC 4.7396</strain>
    </source>
</reference>
<name>A0ABV7Q328_9ACTN</name>
<dbReference type="NCBIfam" id="TIGR01994">
    <property type="entry name" value="SUF_scaf_2"/>
    <property type="match status" value="1"/>
</dbReference>
<dbReference type="Proteomes" id="UP001595712">
    <property type="component" value="Unassembled WGS sequence"/>
</dbReference>
<evidence type="ECO:0000259" key="1">
    <source>
        <dbReference type="Pfam" id="PF01592"/>
    </source>
</evidence>
<dbReference type="RefSeq" id="WP_387977695.1">
    <property type="nucleotide sequence ID" value="NZ_JBHRWO010000014.1"/>
</dbReference>
<protein>
    <submittedName>
        <fullName evidence="2">Fe-S cluster assembly sulfur transfer protein SufU</fullName>
    </submittedName>
</protein>
<evidence type="ECO:0000313" key="3">
    <source>
        <dbReference type="Proteomes" id="UP001595712"/>
    </source>
</evidence>
<sequence>MNLDELYQEVILDHYKRPRGAGLREPFEGESHQVNPTCGDEITLRVHVEGDKVADVSYDNVGCSISKASASVMYELVNGTTVDDALAKLAEFTELMNSKGQSEGDEESLEDAIAFAGVSKYPMRVKCALLGWMAFKDALVRAEASIPGRTDA</sequence>
<organism evidence="2 3">
    <name type="scientific">Glycomyces rhizosphaerae</name>
    <dbReference type="NCBI Taxonomy" id="2054422"/>
    <lineage>
        <taxon>Bacteria</taxon>
        <taxon>Bacillati</taxon>
        <taxon>Actinomycetota</taxon>
        <taxon>Actinomycetes</taxon>
        <taxon>Glycomycetales</taxon>
        <taxon>Glycomycetaceae</taxon>
        <taxon>Glycomyces</taxon>
    </lineage>
</organism>
<proteinExistence type="predicted"/>
<dbReference type="Pfam" id="PF01592">
    <property type="entry name" value="NifU_N"/>
    <property type="match status" value="1"/>
</dbReference>
<accession>A0ABV7Q328</accession>
<gene>
    <name evidence="2" type="primary">sufU</name>
    <name evidence="2" type="ORF">ACFO8M_16955</name>
</gene>
<evidence type="ECO:0000313" key="2">
    <source>
        <dbReference type="EMBL" id="MFC3494173.1"/>
    </source>
</evidence>
<keyword evidence="3" id="KW-1185">Reference proteome</keyword>
<dbReference type="SUPFAM" id="SSF82649">
    <property type="entry name" value="SufE/NifU"/>
    <property type="match status" value="1"/>
</dbReference>
<dbReference type="PANTHER" id="PTHR10093">
    <property type="entry name" value="IRON-SULFUR CLUSTER ASSEMBLY ENZYME NIFU HOMOLOG"/>
    <property type="match status" value="1"/>
</dbReference>
<dbReference type="InterPro" id="IPR002871">
    <property type="entry name" value="NIF_FeS_clus_asmbl_NifU_N"/>
</dbReference>
<dbReference type="CDD" id="cd06664">
    <property type="entry name" value="IscU_like"/>
    <property type="match status" value="1"/>
</dbReference>